<dbReference type="RefSeq" id="WP_034547358.1">
    <property type="nucleotide sequence ID" value="NZ_FSRN01000001.1"/>
</dbReference>
<dbReference type="AlphaFoldDB" id="A0A1N6FKH9"/>
<protein>
    <recommendedName>
        <fullName evidence="1">Phosphoribulokinase/uridine kinase domain-containing protein</fullName>
    </recommendedName>
</protein>
<keyword evidence="3" id="KW-1185">Reference proteome</keyword>
<reference evidence="3" key="1">
    <citation type="submission" date="2016-11" db="EMBL/GenBank/DDBJ databases">
        <authorList>
            <person name="Varghese N."/>
            <person name="Submissions S."/>
        </authorList>
    </citation>
    <scope>NUCLEOTIDE SEQUENCE [LARGE SCALE GENOMIC DNA]</scope>
    <source>
        <strain evidence="3">313</strain>
    </source>
</reference>
<gene>
    <name evidence="2" type="ORF">SAMN05878443_0666</name>
</gene>
<organism evidence="2 3">
    <name type="scientific">Carnobacterium alterfunditum</name>
    <dbReference type="NCBI Taxonomy" id="28230"/>
    <lineage>
        <taxon>Bacteria</taxon>
        <taxon>Bacillati</taxon>
        <taxon>Bacillota</taxon>
        <taxon>Bacilli</taxon>
        <taxon>Lactobacillales</taxon>
        <taxon>Carnobacteriaceae</taxon>
        <taxon>Carnobacterium</taxon>
    </lineage>
</organism>
<dbReference type="OrthoDB" id="1550976at2"/>
<accession>A0A1N6FKH9</accession>
<sequence>MKLNVNGFNIEANYTEQEIQSVFLPLLKEIIKKREKKGKRLIVFLAAPPGTGKTTLSLFLKKIYDENFSSFTFQSISIDGFHHKRDYLLSNYITDDNKKILLNNIKGSPETFDIESLKTALSELEDSSVLWPMYDRNKHDVSEEKTEVDADIVLIEGNWLLLNEYKWKELIDFCDLSIFIQADEAVLRTRLIERKMRGGVSLKDATTFYEQSDNKNINRVLTNHHTPDITWILNNKKEIVKG</sequence>
<dbReference type="GO" id="GO:0005524">
    <property type="term" value="F:ATP binding"/>
    <property type="evidence" value="ECO:0007669"/>
    <property type="project" value="InterPro"/>
</dbReference>
<proteinExistence type="predicted"/>
<feature type="domain" description="Phosphoribulokinase/uridine kinase" evidence="1">
    <location>
        <begin position="44"/>
        <end position="202"/>
    </location>
</feature>
<dbReference type="InterPro" id="IPR006083">
    <property type="entry name" value="PRK/URK"/>
</dbReference>
<evidence type="ECO:0000313" key="2">
    <source>
        <dbReference type="EMBL" id="SIN95768.1"/>
    </source>
</evidence>
<dbReference type="PANTHER" id="PTHR10285">
    <property type="entry name" value="URIDINE KINASE"/>
    <property type="match status" value="1"/>
</dbReference>
<evidence type="ECO:0000313" key="3">
    <source>
        <dbReference type="Proteomes" id="UP000184758"/>
    </source>
</evidence>
<dbReference type="Gene3D" id="3.40.50.300">
    <property type="entry name" value="P-loop containing nucleotide triphosphate hydrolases"/>
    <property type="match status" value="1"/>
</dbReference>
<dbReference type="eggNOG" id="COG1072">
    <property type="taxonomic scope" value="Bacteria"/>
</dbReference>
<dbReference type="GO" id="GO:0016301">
    <property type="term" value="F:kinase activity"/>
    <property type="evidence" value="ECO:0007669"/>
    <property type="project" value="InterPro"/>
</dbReference>
<dbReference type="STRING" id="28230.SAMN05878443_0666"/>
<dbReference type="SUPFAM" id="SSF52540">
    <property type="entry name" value="P-loop containing nucleoside triphosphate hydrolases"/>
    <property type="match status" value="1"/>
</dbReference>
<dbReference type="Pfam" id="PF00485">
    <property type="entry name" value="PRK"/>
    <property type="match status" value="1"/>
</dbReference>
<evidence type="ECO:0000259" key="1">
    <source>
        <dbReference type="Pfam" id="PF00485"/>
    </source>
</evidence>
<dbReference type="InterPro" id="IPR027417">
    <property type="entry name" value="P-loop_NTPase"/>
</dbReference>
<dbReference type="EMBL" id="FSRN01000001">
    <property type="protein sequence ID" value="SIN95768.1"/>
    <property type="molecule type" value="Genomic_DNA"/>
</dbReference>
<dbReference type="Proteomes" id="UP000184758">
    <property type="component" value="Unassembled WGS sequence"/>
</dbReference>
<name>A0A1N6FKH9_9LACT</name>
<dbReference type="NCBIfam" id="NF006745">
    <property type="entry name" value="PRK09270.1-4"/>
    <property type="match status" value="1"/>
</dbReference>